<dbReference type="RefSeq" id="WP_173905125.1">
    <property type="nucleotide sequence ID" value="NZ_JBBMEI010000061.1"/>
</dbReference>
<keyword evidence="7" id="KW-1185">Reference proteome</keyword>
<evidence type="ECO:0000313" key="7">
    <source>
        <dbReference type="Proteomes" id="UP001446032"/>
    </source>
</evidence>
<accession>A0ABV1AN37</accession>
<name>A0ABV1AN37_9FIRM</name>
<evidence type="ECO:0000259" key="5">
    <source>
        <dbReference type="PROSITE" id="PS50937"/>
    </source>
</evidence>
<evidence type="ECO:0000313" key="6">
    <source>
        <dbReference type="EMBL" id="MEQ2359618.1"/>
    </source>
</evidence>
<reference evidence="6 7" key="1">
    <citation type="submission" date="2024-03" db="EMBL/GenBank/DDBJ databases">
        <title>Human intestinal bacterial collection.</title>
        <authorList>
            <person name="Pauvert C."/>
            <person name="Hitch T.C.A."/>
            <person name="Clavel T."/>
        </authorList>
    </citation>
    <scope>NUCLEOTIDE SEQUENCE [LARGE SCALE GENOMIC DNA]</scope>
    <source>
        <strain evidence="6 7">CLA-AA-H95</strain>
    </source>
</reference>
<evidence type="ECO:0000256" key="4">
    <source>
        <dbReference type="SAM" id="Phobius"/>
    </source>
</evidence>
<organism evidence="6 7">
    <name type="scientific">Blautia intestinihominis</name>
    <dbReference type="NCBI Taxonomy" id="3133152"/>
    <lineage>
        <taxon>Bacteria</taxon>
        <taxon>Bacillati</taxon>
        <taxon>Bacillota</taxon>
        <taxon>Clostridia</taxon>
        <taxon>Lachnospirales</taxon>
        <taxon>Lachnospiraceae</taxon>
        <taxon>Blautia</taxon>
    </lineage>
</organism>
<dbReference type="CDD" id="cd00592">
    <property type="entry name" value="HTH_MerR-like"/>
    <property type="match status" value="1"/>
</dbReference>
<evidence type="ECO:0000256" key="2">
    <source>
        <dbReference type="ARBA" id="ARBA00023125"/>
    </source>
</evidence>
<dbReference type="InterPro" id="IPR047057">
    <property type="entry name" value="MerR_fam"/>
</dbReference>
<dbReference type="PROSITE" id="PS50937">
    <property type="entry name" value="HTH_MERR_2"/>
    <property type="match status" value="1"/>
</dbReference>
<keyword evidence="4" id="KW-1133">Transmembrane helix</keyword>
<dbReference type="PANTHER" id="PTHR30204:SF94">
    <property type="entry name" value="HEAVY METAL-DEPENDENT TRANSCRIPTIONAL REGULATOR HI_0293-RELATED"/>
    <property type="match status" value="1"/>
</dbReference>
<comment type="caution">
    <text evidence="6">The sequence shown here is derived from an EMBL/GenBank/DDBJ whole genome shotgun (WGS) entry which is preliminary data.</text>
</comment>
<feature type="domain" description="HTH merR-type" evidence="5">
    <location>
        <begin position="1"/>
        <end position="68"/>
    </location>
</feature>
<sequence>MKIKQVEELVGITRKNIRFYEDQGLLNVERAENGYREYHQEDVIRLQEIKLFRKMDISIEEMKLLFEKKKSLQICLEQHLKELEHRKEGLLKMQDMCERLILEHRSLESLNAEDCLEEIEQMEKEGAKFMNVNKTDVHKKKRTGAIVGAAVMTVLMLVTIIIVFWANAQDPIPLGLLLLIAGIPAVIIAGTLIALAGRMKEIEGGEEDEASKY</sequence>
<proteinExistence type="predicted"/>
<dbReference type="Gene3D" id="1.10.1660.10">
    <property type="match status" value="1"/>
</dbReference>
<keyword evidence="4" id="KW-0472">Membrane</keyword>
<feature type="transmembrane region" description="Helical" evidence="4">
    <location>
        <begin position="144"/>
        <end position="166"/>
    </location>
</feature>
<feature type="transmembrane region" description="Helical" evidence="4">
    <location>
        <begin position="172"/>
        <end position="195"/>
    </location>
</feature>
<dbReference type="PANTHER" id="PTHR30204">
    <property type="entry name" value="REDOX-CYCLING DRUG-SENSING TRANSCRIPTIONAL ACTIVATOR SOXR"/>
    <property type="match status" value="1"/>
</dbReference>
<dbReference type="SUPFAM" id="SSF46955">
    <property type="entry name" value="Putative DNA-binding domain"/>
    <property type="match status" value="1"/>
</dbReference>
<protein>
    <submittedName>
        <fullName evidence="6">MerR family transcriptional regulator</fullName>
    </submittedName>
</protein>
<keyword evidence="4" id="KW-0812">Transmembrane</keyword>
<dbReference type="InterPro" id="IPR000551">
    <property type="entry name" value="MerR-type_HTH_dom"/>
</dbReference>
<dbReference type="Proteomes" id="UP001446032">
    <property type="component" value="Unassembled WGS sequence"/>
</dbReference>
<keyword evidence="3" id="KW-0804">Transcription</keyword>
<dbReference type="EMBL" id="JBBMEI010000061">
    <property type="protein sequence ID" value="MEQ2359618.1"/>
    <property type="molecule type" value="Genomic_DNA"/>
</dbReference>
<evidence type="ECO:0000256" key="3">
    <source>
        <dbReference type="ARBA" id="ARBA00023163"/>
    </source>
</evidence>
<evidence type="ECO:0000256" key="1">
    <source>
        <dbReference type="ARBA" id="ARBA00023015"/>
    </source>
</evidence>
<keyword evidence="1" id="KW-0805">Transcription regulation</keyword>
<dbReference type="InterPro" id="IPR009061">
    <property type="entry name" value="DNA-bd_dom_put_sf"/>
</dbReference>
<keyword evidence="2" id="KW-0238">DNA-binding</keyword>
<dbReference type="Pfam" id="PF13411">
    <property type="entry name" value="MerR_1"/>
    <property type="match status" value="1"/>
</dbReference>
<dbReference type="SMART" id="SM00422">
    <property type="entry name" value="HTH_MERR"/>
    <property type="match status" value="1"/>
</dbReference>
<gene>
    <name evidence="6" type="ORF">WMO75_15055</name>
</gene>